<evidence type="ECO:0000256" key="7">
    <source>
        <dbReference type="ARBA" id="ARBA00023319"/>
    </source>
</evidence>
<evidence type="ECO:0000256" key="3">
    <source>
        <dbReference type="ARBA" id="ARBA00022558"/>
    </source>
</evidence>
<evidence type="ECO:0000256" key="6">
    <source>
        <dbReference type="ARBA" id="ARBA00023186"/>
    </source>
</evidence>
<dbReference type="PROSITE" id="PS00635">
    <property type="entry name" value="PILI_CHAPERONE"/>
    <property type="match status" value="1"/>
</dbReference>
<name>A0A1R1J906_9BURK</name>
<dbReference type="SUPFAM" id="SSF49354">
    <property type="entry name" value="PapD-like"/>
    <property type="match status" value="1"/>
</dbReference>
<keyword evidence="4 9" id="KW-0732">Signal</keyword>
<evidence type="ECO:0000313" key="12">
    <source>
        <dbReference type="EMBL" id="OMG71775.1"/>
    </source>
</evidence>
<comment type="subcellular location">
    <subcellularLocation>
        <location evidence="1 8">Periplasm</location>
    </subcellularLocation>
</comment>
<feature type="signal peptide" evidence="9">
    <location>
        <begin position="1"/>
        <end position="27"/>
    </location>
</feature>
<evidence type="ECO:0000256" key="1">
    <source>
        <dbReference type="ARBA" id="ARBA00004418"/>
    </source>
</evidence>
<feature type="domain" description="Pili assembly chaperone C-terminal" evidence="11">
    <location>
        <begin position="179"/>
        <end position="238"/>
    </location>
</feature>
<evidence type="ECO:0000256" key="4">
    <source>
        <dbReference type="ARBA" id="ARBA00022729"/>
    </source>
</evidence>
<dbReference type="Pfam" id="PF00345">
    <property type="entry name" value="PapD_N"/>
    <property type="match status" value="1"/>
</dbReference>
<dbReference type="FunFam" id="2.60.40.10:FF:000458">
    <property type="entry name" value="Molecular chaperone FimC"/>
    <property type="match status" value="1"/>
</dbReference>
<accession>A0A1R1J906</accession>
<dbReference type="GO" id="GO:0030288">
    <property type="term" value="C:outer membrane-bounded periplasmic space"/>
    <property type="evidence" value="ECO:0007669"/>
    <property type="project" value="InterPro"/>
</dbReference>
<comment type="caution">
    <text evidence="12">The sequence shown here is derived from an EMBL/GenBank/DDBJ whole genome shotgun (WGS) entry which is preliminary data.</text>
</comment>
<evidence type="ECO:0000256" key="5">
    <source>
        <dbReference type="ARBA" id="ARBA00022764"/>
    </source>
</evidence>
<dbReference type="PANTHER" id="PTHR30251:SF2">
    <property type="entry name" value="FIMBRIAL CHAPERONE YADV-RELATED"/>
    <property type="match status" value="1"/>
</dbReference>
<evidence type="ECO:0000259" key="10">
    <source>
        <dbReference type="Pfam" id="PF00345"/>
    </source>
</evidence>
<feature type="chain" id="PRO_5013294560" evidence="9">
    <location>
        <begin position="28"/>
        <end position="247"/>
    </location>
</feature>
<dbReference type="InterPro" id="IPR001829">
    <property type="entry name" value="Pili_assmbl_chaperone_bac"/>
</dbReference>
<gene>
    <name evidence="12" type="ORF">BW685_19030</name>
</gene>
<evidence type="ECO:0000259" key="11">
    <source>
        <dbReference type="Pfam" id="PF02753"/>
    </source>
</evidence>
<keyword evidence="5" id="KW-0574">Periplasm</keyword>
<reference evidence="12 13" key="1">
    <citation type="submission" date="2017-01" db="EMBL/GenBank/DDBJ databases">
        <title>Phylogeographic, genomic and meropenem susceptibility analysis of Burkholderia ubonensis.</title>
        <authorList>
            <person name="Price E.P."/>
            <person name="Sarovich D.S."/>
            <person name="Webb J.R."/>
            <person name="Hall C.M."/>
            <person name="Sahl J.W."/>
            <person name="Kaestli M."/>
            <person name="Mayo M."/>
            <person name="Harrington G."/>
            <person name="Baker A.L."/>
            <person name="Sidak-Loftis L.C."/>
            <person name="Lummis M."/>
            <person name="Schupp J.M."/>
            <person name="Gillece J.D."/>
            <person name="Tuanyok A."/>
            <person name="Warner J."/>
            <person name="Busch J.D."/>
            <person name="Keim P."/>
            <person name="Currie B.J."/>
            <person name="Wagner D.M."/>
        </authorList>
    </citation>
    <scope>NUCLEOTIDE SEQUENCE [LARGE SCALE GENOMIC DNA]</scope>
    <source>
        <strain evidence="12 13">A21</strain>
    </source>
</reference>
<organism evidence="12 13">
    <name type="scientific">Burkholderia ubonensis</name>
    <dbReference type="NCBI Taxonomy" id="101571"/>
    <lineage>
        <taxon>Bacteria</taxon>
        <taxon>Pseudomonadati</taxon>
        <taxon>Pseudomonadota</taxon>
        <taxon>Betaproteobacteria</taxon>
        <taxon>Burkholderiales</taxon>
        <taxon>Burkholderiaceae</taxon>
        <taxon>Burkholderia</taxon>
        <taxon>Burkholderia cepacia complex</taxon>
    </lineage>
</organism>
<dbReference type="InterPro" id="IPR016147">
    <property type="entry name" value="Pili_assmbl_chaperone_N"/>
</dbReference>
<evidence type="ECO:0000313" key="13">
    <source>
        <dbReference type="Proteomes" id="UP000187194"/>
    </source>
</evidence>
<evidence type="ECO:0000256" key="2">
    <source>
        <dbReference type="ARBA" id="ARBA00007399"/>
    </source>
</evidence>
<dbReference type="EMBL" id="MTJZ01000023">
    <property type="protein sequence ID" value="OMG71775.1"/>
    <property type="molecule type" value="Genomic_DNA"/>
</dbReference>
<keyword evidence="6 8" id="KW-0143">Chaperone</keyword>
<dbReference type="InterPro" id="IPR008962">
    <property type="entry name" value="PapD-like_sf"/>
</dbReference>
<dbReference type="Pfam" id="PF02753">
    <property type="entry name" value="PapD_C"/>
    <property type="match status" value="1"/>
</dbReference>
<dbReference type="Proteomes" id="UP000187194">
    <property type="component" value="Unassembled WGS sequence"/>
</dbReference>
<dbReference type="PRINTS" id="PR00969">
    <property type="entry name" value="CHAPERONPILI"/>
</dbReference>
<dbReference type="SUPFAM" id="SSF49584">
    <property type="entry name" value="Periplasmic chaperone C-domain"/>
    <property type="match status" value="1"/>
</dbReference>
<dbReference type="InterPro" id="IPR050643">
    <property type="entry name" value="Periplasmic_pilus_chap"/>
</dbReference>
<keyword evidence="3" id="KW-1029">Fimbrium biogenesis</keyword>
<keyword evidence="7" id="KW-0393">Immunoglobulin domain</keyword>
<dbReference type="InterPro" id="IPR016148">
    <property type="entry name" value="Pili_assmbl_chaperone_C"/>
</dbReference>
<feature type="domain" description="Pili assembly chaperone N-terminal" evidence="10">
    <location>
        <begin position="28"/>
        <end position="150"/>
    </location>
</feature>
<protein>
    <submittedName>
        <fullName evidence="12">Pilus assembly protein</fullName>
    </submittedName>
</protein>
<evidence type="ECO:0000256" key="9">
    <source>
        <dbReference type="SAM" id="SignalP"/>
    </source>
</evidence>
<proteinExistence type="inferred from homology"/>
<dbReference type="InterPro" id="IPR013783">
    <property type="entry name" value="Ig-like_fold"/>
</dbReference>
<comment type="similarity">
    <text evidence="2 8">Belongs to the periplasmic pilus chaperone family.</text>
</comment>
<dbReference type="GO" id="GO:0071555">
    <property type="term" value="P:cell wall organization"/>
    <property type="evidence" value="ECO:0007669"/>
    <property type="project" value="InterPro"/>
</dbReference>
<dbReference type="AlphaFoldDB" id="A0A1R1J906"/>
<dbReference type="Gene3D" id="2.60.40.10">
    <property type="entry name" value="Immunoglobulins"/>
    <property type="match status" value="2"/>
</dbReference>
<dbReference type="InterPro" id="IPR018046">
    <property type="entry name" value="Pili_assmbl_chaperone_CS"/>
</dbReference>
<dbReference type="InterPro" id="IPR036316">
    <property type="entry name" value="Pili_assmbl_chap_C_dom_sf"/>
</dbReference>
<evidence type="ECO:0000256" key="8">
    <source>
        <dbReference type="RuleBase" id="RU003918"/>
    </source>
</evidence>
<sequence length="247" mass="26726">MFKQKTNNPYRILALLMFFLLCMSAQASVTLSGTRVVFSAADKEVTVQLSNDGKLPALVQAWIDNGDERASPDKIDVPFVITPTVFRLEPGKGQTLRIIHTGEPLPTDKESLFWLNVLDVPPKAAADDDRNHLQIAFRTRVKLMYRPEGLPGSAADAPGELKWTMATDAEHRPVLKAANATPYVVNLGGIALQSNGKTFDAGVGYVRPGETASFLVKGLTDAAGGTVVYSSFDDWGGNKTHQAIVAK</sequence>
<dbReference type="PANTHER" id="PTHR30251">
    <property type="entry name" value="PILUS ASSEMBLY CHAPERONE"/>
    <property type="match status" value="1"/>
</dbReference>